<dbReference type="OMA" id="GWPENFA"/>
<dbReference type="PANTHER" id="PTHR37679:SF1">
    <property type="entry name" value="ARMADILLO-LIKE HELICAL DOMAIN-CONTAINING PROTEIN 2"/>
    <property type="match status" value="1"/>
</dbReference>
<dbReference type="Pfam" id="PF17822">
    <property type="entry name" value="ARMH2"/>
    <property type="match status" value="1"/>
</dbReference>
<gene>
    <name evidence="1" type="primary">ARMH2</name>
</gene>
<dbReference type="PANTHER" id="PTHR37679">
    <property type="entry name" value="ARMADILLO-LIKE HELICAL DOMAIN-CONTAINING PROTEIN 2"/>
    <property type="match status" value="1"/>
</dbReference>
<keyword evidence="2" id="KW-1185">Reference proteome</keyword>
<proteinExistence type="predicted"/>
<reference evidence="1" key="2">
    <citation type="submission" date="2025-08" db="UniProtKB">
        <authorList>
            <consortium name="Ensembl"/>
        </authorList>
    </citation>
    <scope>IDENTIFICATION</scope>
</reference>
<dbReference type="GeneTree" id="ENSGT00530000068834"/>
<dbReference type="AlphaFoldDB" id="A0A670ICB3"/>
<sequence length="224" mass="25746">MGSKFSKIAAWYNKHIKHEREPAIKLIDPVFHHHKIKTYGIELRDPELPLEDRATAALYIGLLTYTGGVNAALLASEYIQDMINILLMPDTSGEVRTYVLKGLCGICYLSYLNQNEAKDRHLMEILLAYLDEDENPEDDDPLDIITMKLWVCYLMTVVCCNNIPYLRLFNEVGGQKLRKSLESLSKLEWFSWPQNYAKLMLALLAYQEQIKESLTGRAKKSSLQ</sequence>
<dbReference type="Ensembl" id="ENSPMRT00000009905.1">
    <property type="protein sequence ID" value="ENSPMRP00000009279.1"/>
    <property type="gene ID" value="ENSPMRG00000006244.1"/>
</dbReference>
<dbReference type="OrthoDB" id="5971936at2759"/>
<accession>A0A670ICB3</accession>
<dbReference type="RefSeq" id="XP_028593395.1">
    <property type="nucleotide sequence ID" value="XM_028737562.1"/>
</dbReference>
<reference evidence="1" key="3">
    <citation type="submission" date="2025-09" db="UniProtKB">
        <authorList>
            <consortium name="Ensembl"/>
        </authorList>
    </citation>
    <scope>IDENTIFICATION</scope>
</reference>
<dbReference type="InterPro" id="IPR016024">
    <property type="entry name" value="ARM-type_fold"/>
</dbReference>
<dbReference type="Proteomes" id="UP000472272">
    <property type="component" value="Chromosome 7"/>
</dbReference>
<dbReference type="GeneID" id="114600832"/>
<dbReference type="KEGG" id="pmua:114600832"/>
<protein>
    <submittedName>
        <fullName evidence="1">Armadillo like helical domain containing 2</fullName>
    </submittedName>
</protein>
<reference evidence="1 2" key="1">
    <citation type="journal article" date="2019" name="Proc. Natl. Acad. Sci. U.S.A.">
        <title>Regulatory changes in pterin and carotenoid genes underlie balanced color polymorphisms in the wall lizard.</title>
        <authorList>
            <person name="Andrade P."/>
            <person name="Pinho C."/>
            <person name="Perez I de Lanuza G."/>
            <person name="Afonso S."/>
            <person name="Brejcha J."/>
            <person name="Rubin C.J."/>
            <person name="Wallerman O."/>
            <person name="Pereira P."/>
            <person name="Sabatino S.J."/>
            <person name="Bellati A."/>
            <person name="Pellitteri-Rosa D."/>
            <person name="Bosakova Z."/>
            <person name="Bunikis I."/>
            <person name="Carretero M.A."/>
            <person name="Feiner N."/>
            <person name="Marsik P."/>
            <person name="Pauperio F."/>
            <person name="Salvi D."/>
            <person name="Soler L."/>
            <person name="While G.M."/>
            <person name="Uller T."/>
            <person name="Font E."/>
            <person name="Andersson L."/>
            <person name="Carneiro M."/>
        </authorList>
    </citation>
    <scope>NUCLEOTIDE SEQUENCE</scope>
</reference>
<dbReference type="SUPFAM" id="SSF48371">
    <property type="entry name" value="ARM repeat"/>
    <property type="match status" value="1"/>
</dbReference>
<evidence type="ECO:0000313" key="2">
    <source>
        <dbReference type="Proteomes" id="UP000472272"/>
    </source>
</evidence>
<dbReference type="CTD" id="101928603"/>
<organism evidence="1 2">
    <name type="scientific">Podarcis muralis</name>
    <name type="common">Wall lizard</name>
    <name type="synonym">Lacerta muralis</name>
    <dbReference type="NCBI Taxonomy" id="64176"/>
    <lineage>
        <taxon>Eukaryota</taxon>
        <taxon>Metazoa</taxon>
        <taxon>Chordata</taxon>
        <taxon>Craniata</taxon>
        <taxon>Vertebrata</taxon>
        <taxon>Euteleostomi</taxon>
        <taxon>Lepidosauria</taxon>
        <taxon>Squamata</taxon>
        <taxon>Bifurcata</taxon>
        <taxon>Unidentata</taxon>
        <taxon>Episquamata</taxon>
        <taxon>Laterata</taxon>
        <taxon>Lacertibaenia</taxon>
        <taxon>Lacertidae</taxon>
        <taxon>Podarcis</taxon>
    </lineage>
</organism>
<evidence type="ECO:0000313" key="1">
    <source>
        <dbReference type="Ensembl" id="ENSPMRP00000009279.1"/>
    </source>
</evidence>
<name>A0A670ICB3_PODMU</name>
<dbReference type="InterPro" id="IPR040268">
    <property type="entry name" value="ARMH2"/>
</dbReference>